<proteinExistence type="predicted"/>
<sequence>MEGKSTDTHKKVRRNVGMKVGTQGGMKGDRIIKERDGGARKKVRDDKSQGISEKGMQGHVQRTAAT</sequence>
<dbReference type="AlphaFoldDB" id="A0AA38FD93"/>
<accession>A0AA38FD93</accession>
<protein>
    <submittedName>
        <fullName evidence="2">Uncharacterized protein</fullName>
    </submittedName>
</protein>
<organism evidence="2 3">
    <name type="scientific">Taxus chinensis</name>
    <name type="common">Chinese yew</name>
    <name type="synonym">Taxus wallichiana var. chinensis</name>
    <dbReference type="NCBI Taxonomy" id="29808"/>
    <lineage>
        <taxon>Eukaryota</taxon>
        <taxon>Viridiplantae</taxon>
        <taxon>Streptophyta</taxon>
        <taxon>Embryophyta</taxon>
        <taxon>Tracheophyta</taxon>
        <taxon>Spermatophyta</taxon>
        <taxon>Pinopsida</taxon>
        <taxon>Pinidae</taxon>
        <taxon>Conifers II</taxon>
        <taxon>Cupressales</taxon>
        <taxon>Taxaceae</taxon>
        <taxon>Taxus</taxon>
    </lineage>
</organism>
<evidence type="ECO:0000313" key="3">
    <source>
        <dbReference type="Proteomes" id="UP000824469"/>
    </source>
</evidence>
<evidence type="ECO:0000313" key="2">
    <source>
        <dbReference type="EMBL" id="KAH9298343.1"/>
    </source>
</evidence>
<evidence type="ECO:0000256" key="1">
    <source>
        <dbReference type="SAM" id="MobiDB-lite"/>
    </source>
</evidence>
<gene>
    <name evidence="2" type="ORF">KI387_030025</name>
</gene>
<dbReference type="EMBL" id="JAHRHJ020000010">
    <property type="protein sequence ID" value="KAH9298343.1"/>
    <property type="molecule type" value="Genomic_DNA"/>
</dbReference>
<feature type="region of interest" description="Disordered" evidence="1">
    <location>
        <begin position="1"/>
        <end position="66"/>
    </location>
</feature>
<dbReference type="Proteomes" id="UP000824469">
    <property type="component" value="Unassembled WGS sequence"/>
</dbReference>
<comment type="caution">
    <text evidence="2">The sequence shown here is derived from an EMBL/GenBank/DDBJ whole genome shotgun (WGS) entry which is preliminary data.</text>
</comment>
<name>A0AA38FD93_TAXCH</name>
<feature type="non-terminal residue" evidence="2">
    <location>
        <position position="66"/>
    </location>
</feature>
<feature type="compositionally biased region" description="Basic and acidic residues" evidence="1">
    <location>
        <begin position="27"/>
        <end position="48"/>
    </location>
</feature>
<reference evidence="2 3" key="1">
    <citation type="journal article" date="2021" name="Nat. Plants">
        <title>The Taxus genome provides insights into paclitaxel biosynthesis.</title>
        <authorList>
            <person name="Xiong X."/>
            <person name="Gou J."/>
            <person name="Liao Q."/>
            <person name="Li Y."/>
            <person name="Zhou Q."/>
            <person name="Bi G."/>
            <person name="Li C."/>
            <person name="Du R."/>
            <person name="Wang X."/>
            <person name="Sun T."/>
            <person name="Guo L."/>
            <person name="Liang H."/>
            <person name="Lu P."/>
            <person name="Wu Y."/>
            <person name="Zhang Z."/>
            <person name="Ro D.K."/>
            <person name="Shang Y."/>
            <person name="Huang S."/>
            <person name="Yan J."/>
        </authorList>
    </citation>
    <scope>NUCLEOTIDE SEQUENCE [LARGE SCALE GENOMIC DNA]</scope>
    <source>
        <strain evidence="2">Ta-2019</strain>
    </source>
</reference>
<keyword evidence="3" id="KW-1185">Reference proteome</keyword>